<dbReference type="InterPro" id="IPR011701">
    <property type="entry name" value="MFS"/>
</dbReference>
<feature type="transmembrane region" description="Helical" evidence="6">
    <location>
        <begin position="349"/>
        <end position="369"/>
    </location>
</feature>
<dbReference type="PANTHER" id="PTHR23501:SF197">
    <property type="entry name" value="COMD"/>
    <property type="match status" value="1"/>
</dbReference>
<dbReference type="Gene3D" id="1.20.1720.10">
    <property type="entry name" value="Multidrug resistance protein D"/>
    <property type="match status" value="1"/>
</dbReference>
<evidence type="ECO:0000259" key="7">
    <source>
        <dbReference type="PROSITE" id="PS50850"/>
    </source>
</evidence>
<evidence type="ECO:0000256" key="2">
    <source>
        <dbReference type="ARBA" id="ARBA00022692"/>
    </source>
</evidence>
<feature type="region of interest" description="Disordered" evidence="5">
    <location>
        <begin position="481"/>
        <end position="550"/>
    </location>
</feature>
<keyword evidence="4 6" id="KW-0472">Membrane</keyword>
<feature type="transmembrane region" description="Helical" evidence="6">
    <location>
        <begin position="26"/>
        <end position="49"/>
    </location>
</feature>
<dbReference type="CDD" id="cd17504">
    <property type="entry name" value="MFS_MMR_MDR_like"/>
    <property type="match status" value="1"/>
</dbReference>
<dbReference type="Gene3D" id="1.20.1250.20">
    <property type="entry name" value="MFS general substrate transporter like domains"/>
    <property type="match status" value="1"/>
</dbReference>
<feature type="transmembrane region" description="Helical" evidence="6">
    <location>
        <begin position="319"/>
        <end position="337"/>
    </location>
</feature>
<dbReference type="InterPro" id="IPR020846">
    <property type="entry name" value="MFS_dom"/>
</dbReference>
<evidence type="ECO:0000313" key="9">
    <source>
        <dbReference type="Proteomes" id="UP001566476"/>
    </source>
</evidence>
<feature type="domain" description="Major facilitator superfamily (MFS) profile" evidence="7">
    <location>
        <begin position="26"/>
        <end position="476"/>
    </location>
</feature>
<protein>
    <submittedName>
        <fullName evidence="8">MFS transporter</fullName>
    </submittedName>
</protein>
<dbReference type="PROSITE" id="PS50850">
    <property type="entry name" value="MFS"/>
    <property type="match status" value="1"/>
</dbReference>
<dbReference type="RefSeq" id="WP_370719552.1">
    <property type="nucleotide sequence ID" value="NZ_JBGGTQ010000006.1"/>
</dbReference>
<dbReference type="SUPFAM" id="SSF49478">
    <property type="entry name" value="Cna protein B-type domain"/>
    <property type="match status" value="2"/>
</dbReference>
<dbReference type="Gene3D" id="2.60.40.10">
    <property type="entry name" value="Immunoglobulins"/>
    <property type="match status" value="2"/>
</dbReference>
<evidence type="ECO:0000256" key="4">
    <source>
        <dbReference type="ARBA" id="ARBA00023136"/>
    </source>
</evidence>
<feature type="transmembrane region" description="Helical" evidence="6">
    <location>
        <begin position="242"/>
        <end position="259"/>
    </location>
</feature>
<feature type="transmembrane region" description="Helical" evidence="6">
    <location>
        <begin position="450"/>
        <end position="471"/>
    </location>
</feature>
<gene>
    <name evidence="8" type="ORF">AB2L28_13770</name>
</gene>
<feature type="compositionally biased region" description="Low complexity" evidence="5">
    <location>
        <begin position="511"/>
        <end position="520"/>
    </location>
</feature>
<feature type="transmembrane region" description="Helical" evidence="6">
    <location>
        <begin position="279"/>
        <end position="299"/>
    </location>
</feature>
<reference evidence="8 9" key="1">
    <citation type="submission" date="2024-07" db="EMBL/GenBank/DDBJ databases">
        <authorList>
            <person name="Thanompreechachai J."/>
            <person name="Duangmal K."/>
        </authorList>
    </citation>
    <scope>NUCLEOTIDE SEQUENCE [LARGE SCALE GENOMIC DNA]</scope>
    <source>
        <strain evidence="8 9">TBRC 1896</strain>
    </source>
</reference>
<evidence type="ECO:0000256" key="1">
    <source>
        <dbReference type="ARBA" id="ARBA00004651"/>
    </source>
</evidence>
<feature type="transmembrane region" description="Helical" evidence="6">
    <location>
        <begin position="212"/>
        <end position="230"/>
    </location>
</feature>
<feature type="compositionally biased region" description="Low complexity" evidence="5">
    <location>
        <begin position="481"/>
        <end position="502"/>
    </location>
</feature>
<dbReference type="Proteomes" id="UP001566476">
    <property type="component" value="Unassembled WGS sequence"/>
</dbReference>
<proteinExistence type="predicted"/>
<evidence type="ECO:0000313" key="8">
    <source>
        <dbReference type="EMBL" id="MEZ0493304.1"/>
    </source>
</evidence>
<dbReference type="EMBL" id="JBGGTQ010000006">
    <property type="protein sequence ID" value="MEZ0493304.1"/>
    <property type="molecule type" value="Genomic_DNA"/>
</dbReference>
<dbReference type="Gene3D" id="2.60.40.1120">
    <property type="entry name" value="Carboxypeptidase-like, regulatory domain"/>
    <property type="match status" value="1"/>
</dbReference>
<feature type="transmembrane region" description="Helical" evidence="6">
    <location>
        <begin position="375"/>
        <end position="398"/>
    </location>
</feature>
<organism evidence="8 9">
    <name type="scientific">Kineococcus mangrovi</name>
    <dbReference type="NCBI Taxonomy" id="1660183"/>
    <lineage>
        <taxon>Bacteria</taxon>
        <taxon>Bacillati</taxon>
        <taxon>Actinomycetota</taxon>
        <taxon>Actinomycetes</taxon>
        <taxon>Kineosporiales</taxon>
        <taxon>Kineosporiaceae</taxon>
        <taxon>Kineococcus</taxon>
    </lineage>
</organism>
<comment type="subcellular location">
    <subcellularLocation>
        <location evidence="1">Cell membrane</location>
        <topology evidence="1">Multi-pass membrane protein</topology>
    </subcellularLocation>
</comment>
<name>A0ABV4I3Q3_9ACTN</name>
<feature type="transmembrane region" description="Helical" evidence="6">
    <location>
        <begin position="117"/>
        <end position="137"/>
    </location>
</feature>
<accession>A0ABV4I3Q3</accession>
<evidence type="ECO:0000256" key="6">
    <source>
        <dbReference type="SAM" id="Phobius"/>
    </source>
</evidence>
<dbReference type="SUPFAM" id="SSF103473">
    <property type="entry name" value="MFS general substrate transporter"/>
    <property type="match status" value="1"/>
</dbReference>
<feature type="transmembrane region" description="Helical" evidence="6">
    <location>
        <begin position="149"/>
        <end position="171"/>
    </location>
</feature>
<dbReference type="Pfam" id="PF07690">
    <property type="entry name" value="MFS_1"/>
    <property type="match status" value="1"/>
</dbReference>
<feature type="transmembrane region" description="Helical" evidence="6">
    <location>
        <begin position="177"/>
        <end position="200"/>
    </location>
</feature>
<dbReference type="PANTHER" id="PTHR23501">
    <property type="entry name" value="MAJOR FACILITATOR SUPERFAMILY"/>
    <property type="match status" value="1"/>
</dbReference>
<sequence length="767" mass="76832">MSSSRTSPAAAPVDGHPDAPVSAGPVVVVLALAGISVSLMQTLVIPIVQELPALLSTSASNASWGITATLLAAAVVTPISGRLGDMLGKRPVLLASLAVMVTGSVLCGLSESLAPFIVGRALQGFAAGVIPLGISLMRDVLPAEKVGPSTALMSASLGVGGALGLPAAALIADNLSWHWLFWVSAGLGAVVLVLVVLLIPAVRAQRSGTLDLLGALGLSVALVGILLGVSKGSTWGWSSGRTSALLIGGVLVALLWGVYQLRAKDPLVDLRTTATRPVLLTNVASLMFGFAMFAMSLVIPQVIQLPTTTGYGLGEPMLVAGLAMVPSGLVMMVTAGLSAKVTRDHGAKVSLMTGATVVALGYGLGAIFMDAVWQFAVVSGVIGAGIGFAYGSMPALIMSSVPVRTTASANSFNTLVRSIGSSVSSAVAGAVLAASATTLGTVSVPAQSGFRTIMVIASGAAVVALVIGALLPRRPQVPTAPAGAGPLPATPAQDVPVQDVPAVPGPRPRPTSTVSGTVSTDGARPLPGAVITVTDPAGGQVDRTSTDQDGRYSVQVPTGATYLLITAAPHLAPHAELVTVTEAPTRRDVALTGNCAITGRVLHGADAVEGVVVTLTDVTGRVVASSTTDHAGAYSFDALSGGSYVLTTRAGAHRPTARGVELAEDGVLGVDLSFPVGGRLTGTVTAGTARHPLAEATVTLLDEQGTVLERTTTDGAGTYAFDGLPTGRYTLTTSSHAPVTTGVTVQDSATGTHDVHLGAPAALDVVP</sequence>
<evidence type="ECO:0000256" key="5">
    <source>
        <dbReference type="SAM" id="MobiDB-lite"/>
    </source>
</evidence>
<keyword evidence="9" id="KW-1185">Reference proteome</keyword>
<feature type="transmembrane region" description="Helical" evidence="6">
    <location>
        <begin position="92"/>
        <end position="111"/>
    </location>
</feature>
<dbReference type="InterPro" id="IPR036259">
    <property type="entry name" value="MFS_trans_sf"/>
</dbReference>
<comment type="caution">
    <text evidence="8">The sequence shown here is derived from an EMBL/GenBank/DDBJ whole genome shotgun (WGS) entry which is preliminary data.</text>
</comment>
<feature type="transmembrane region" description="Helical" evidence="6">
    <location>
        <begin position="419"/>
        <end position="444"/>
    </location>
</feature>
<dbReference type="InterPro" id="IPR013783">
    <property type="entry name" value="Ig-like_fold"/>
</dbReference>
<keyword evidence="2 6" id="KW-0812">Transmembrane</keyword>
<dbReference type="Pfam" id="PF13620">
    <property type="entry name" value="CarboxypepD_reg"/>
    <property type="match status" value="3"/>
</dbReference>
<keyword evidence="3 6" id="KW-1133">Transmembrane helix</keyword>
<feature type="transmembrane region" description="Helical" evidence="6">
    <location>
        <begin position="61"/>
        <end position="80"/>
    </location>
</feature>
<dbReference type="SUPFAM" id="SSF49464">
    <property type="entry name" value="Carboxypeptidase regulatory domain-like"/>
    <property type="match status" value="1"/>
</dbReference>
<evidence type="ECO:0000256" key="3">
    <source>
        <dbReference type="ARBA" id="ARBA00022989"/>
    </source>
</evidence>
<dbReference type="InterPro" id="IPR008969">
    <property type="entry name" value="CarboxyPept-like_regulatory"/>
</dbReference>